<dbReference type="EMBL" id="VAFM01000002">
    <property type="protein sequence ID" value="TKW60461.1"/>
    <property type="molecule type" value="Genomic_DNA"/>
</dbReference>
<sequence>MWTDYYLKFSSYEHYYQTMPENLQVEASHTHATDVIGTLYHHETFEPLQGFHVNLRLSEDTDLPAELQSFALPQPALPKRVFA</sequence>
<evidence type="ECO:0000313" key="2">
    <source>
        <dbReference type="Proteomes" id="UP000320948"/>
    </source>
</evidence>
<accession>A0A6N4RB22</accession>
<comment type="caution">
    <text evidence="1">The sequence shown here is derived from an EMBL/GenBank/DDBJ whole genome shotgun (WGS) entry which is preliminary data.</text>
</comment>
<dbReference type="AlphaFoldDB" id="A0A6N4RB22"/>
<name>A0A6N4RB22_BLAVI</name>
<proteinExistence type="predicted"/>
<reference evidence="1 2" key="1">
    <citation type="journal article" date="2017" name="Nat. Commun.">
        <title>In situ click chemistry generation of cyclooxygenase-2 inhibitors.</title>
        <authorList>
            <person name="Bhardwaj A."/>
            <person name="Kaur J."/>
            <person name="Wuest M."/>
            <person name="Wuest F."/>
        </authorList>
    </citation>
    <scope>NUCLEOTIDE SEQUENCE [LARGE SCALE GENOMIC DNA]</scope>
    <source>
        <strain evidence="1">S2_018_000_R2_106</strain>
    </source>
</reference>
<gene>
    <name evidence="1" type="ORF">DI628_06025</name>
</gene>
<protein>
    <submittedName>
        <fullName evidence="1">Uncharacterized protein</fullName>
    </submittedName>
</protein>
<organism evidence="1 2">
    <name type="scientific">Blastochloris viridis</name>
    <name type="common">Rhodopseudomonas viridis</name>
    <dbReference type="NCBI Taxonomy" id="1079"/>
    <lineage>
        <taxon>Bacteria</taxon>
        <taxon>Pseudomonadati</taxon>
        <taxon>Pseudomonadota</taxon>
        <taxon>Alphaproteobacteria</taxon>
        <taxon>Hyphomicrobiales</taxon>
        <taxon>Blastochloridaceae</taxon>
        <taxon>Blastochloris</taxon>
    </lineage>
</organism>
<evidence type="ECO:0000313" key="1">
    <source>
        <dbReference type="EMBL" id="TKW60461.1"/>
    </source>
</evidence>
<dbReference type="Proteomes" id="UP000320948">
    <property type="component" value="Unassembled WGS sequence"/>
</dbReference>